<dbReference type="OrthoDB" id="4009369at2"/>
<dbReference type="InterPro" id="IPR033248">
    <property type="entry name" value="Transketolase_C"/>
</dbReference>
<evidence type="ECO:0000256" key="1">
    <source>
        <dbReference type="ARBA" id="ARBA00001964"/>
    </source>
</evidence>
<dbReference type="Gene3D" id="3.40.50.920">
    <property type="match status" value="1"/>
</dbReference>
<name>A0A1S1RB98_9ACTN</name>
<dbReference type="Proteomes" id="UP000179627">
    <property type="component" value="Unassembled WGS sequence"/>
</dbReference>
<dbReference type="InterPro" id="IPR009014">
    <property type="entry name" value="Transketo_C/PFOR_II"/>
</dbReference>
<evidence type="ECO:0000259" key="4">
    <source>
        <dbReference type="SMART" id="SM00861"/>
    </source>
</evidence>
<evidence type="ECO:0000256" key="2">
    <source>
        <dbReference type="ARBA" id="ARBA00023002"/>
    </source>
</evidence>
<reference evidence="6" key="1">
    <citation type="submission" date="2016-07" db="EMBL/GenBank/DDBJ databases">
        <title>Sequence Frankia sp. strain CcI1.17.</title>
        <authorList>
            <person name="Ghodhbane-Gtari F."/>
            <person name="Swanson E."/>
            <person name="Gueddou A."/>
            <person name="Morris K."/>
            <person name="Hezbri K."/>
            <person name="Ktari A."/>
            <person name="Nouioui I."/>
            <person name="Abebe-Akele F."/>
            <person name="Simpson S."/>
            <person name="Thomas K."/>
            <person name="Gtari M."/>
            <person name="Tisa L.S."/>
            <person name="Hurst S."/>
        </authorList>
    </citation>
    <scope>NUCLEOTIDE SEQUENCE [LARGE SCALE GENOMIC DNA]</scope>
    <source>
        <strain evidence="6">Cc1.17</strain>
    </source>
</reference>
<dbReference type="EMBL" id="MBLM01000036">
    <property type="protein sequence ID" value="OHV43287.1"/>
    <property type="molecule type" value="Genomic_DNA"/>
</dbReference>
<proteinExistence type="predicted"/>
<dbReference type="FunFam" id="3.40.50.970:FF:000001">
    <property type="entry name" value="Pyruvate dehydrogenase E1 beta subunit"/>
    <property type="match status" value="1"/>
</dbReference>
<comment type="caution">
    <text evidence="5">The sequence shown here is derived from an EMBL/GenBank/DDBJ whole genome shotgun (WGS) entry which is preliminary data.</text>
</comment>
<dbReference type="GO" id="GO:0016491">
    <property type="term" value="F:oxidoreductase activity"/>
    <property type="evidence" value="ECO:0007669"/>
    <property type="project" value="UniProtKB-KW"/>
</dbReference>
<keyword evidence="3" id="KW-0786">Thiamine pyrophosphate</keyword>
<dbReference type="PANTHER" id="PTHR43257:SF2">
    <property type="entry name" value="PYRUVATE DEHYDROGENASE E1 COMPONENT SUBUNIT BETA"/>
    <property type="match status" value="1"/>
</dbReference>
<keyword evidence="5" id="KW-0670">Pyruvate</keyword>
<keyword evidence="2" id="KW-0560">Oxidoreductase</keyword>
<comment type="cofactor">
    <cofactor evidence="1">
        <name>thiamine diphosphate</name>
        <dbReference type="ChEBI" id="CHEBI:58937"/>
    </cofactor>
</comment>
<dbReference type="SUPFAM" id="SSF52922">
    <property type="entry name" value="TK C-terminal domain-like"/>
    <property type="match status" value="1"/>
</dbReference>
<dbReference type="AlphaFoldDB" id="A0A1S1RB98"/>
<dbReference type="SUPFAM" id="SSF52518">
    <property type="entry name" value="Thiamin diphosphate-binding fold (THDP-binding)"/>
    <property type="match status" value="1"/>
</dbReference>
<evidence type="ECO:0000313" key="6">
    <source>
        <dbReference type="Proteomes" id="UP000179627"/>
    </source>
</evidence>
<dbReference type="FunFam" id="3.40.50.920:FF:000001">
    <property type="entry name" value="Pyruvate dehydrogenase E1 beta subunit"/>
    <property type="match status" value="1"/>
</dbReference>
<evidence type="ECO:0000313" key="5">
    <source>
        <dbReference type="EMBL" id="OHV43287.1"/>
    </source>
</evidence>
<keyword evidence="6" id="KW-1185">Reference proteome</keyword>
<sequence length="341" mass="36206">MDERRMTMTEALHLALDQALERDERVFLLGEDIADPGASGPTAGLSTRYGTQRVLDTPISEAAIVGAAIGAAMAGFRPVAEIMIMDFIGIAADQLVNNAAKLRFMTGGRTSAPITVRTQVYGGLSTGATHSQSLEAWFMHIPGLKVITPATPRDAKGLLTTAIFDDDPCIFLEPIRLRGQRGMVPLDPAFAIPLGEAEVKRPGTDVTLISYGRAVVEALKAADRLATDGISAEVLDLRTLVPLDVAAMVRSVGRTRRAVVVHDAVGFAGPGAEITAIVQRELFGTLLAPIERVAARFVPNPAPAALESSIYPSVERIVAAVRQTLRPDQARSDPTKAGIRG</sequence>
<evidence type="ECO:0000256" key="3">
    <source>
        <dbReference type="ARBA" id="ARBA00023052"/>
    </source>
</evidence>
<dbReference type="PANTHER" id="PTHR43257">
    <property type="entry name" value="PYRUVATE DEHYDROGENASE E1 COMPONENT BETA SUBUNIT"/>
    <property type="match status" value="1"/>
</dbReference>
<dbReference type="GO" id="GO:0000287">
    <property type="term" value="F:magnesium ion binding"/>
    <property type="evidence" value="ECO:0007669"/>
    <property type="project" value="UniProtKB-ARBA"/>
</dbReference>
<dbReference type="Gene3D" id="3.40.50.970">
    <property type="match status" value="1"/>
</dbReference>
<dbReference type="Pfam" id="PF02780">
    <property type="entry name" value="Transketolase_C"/>
    <property type="match status" value="1"/>
</dbReference>
<dbReference type="SMART" id="SM00861">
    <property type="entry name" value="Transket_pyr"/>
    <property type="match status" value="1"/>
</dbReference>
<accession>A0A1S1RB98</accession>
<protein>
    <submittedName>
        <fullName evidence="5">Pyruvate dehydrogenase</fullName>
    </submittedName>
</protein>
<dbReference type="NCBIfam" id="NF006667">
    <property type="entry name" value="PRK09212.1"/>
    <property type="match status" value="1"/>
</dbReference>
<dbReference type="InterPro" id="IPR005475">
    <property type="entry name" value="Transketolase-like_Pyr-bd"/>
</dbReference>
<dbReference type="Pfam" id="PF02779">
    <property type="entry name" value="Transket_pyr"/>
    <property type="match status" value="1"/>
</dbReference>
<dbReference type="CDD" id="cd07036">
    <property type="entry name" value="TPP_PYR_E1-PDHc-beta_like"/>
    <property type="match status" value="1"/>
</dbReference>
<dbReference type="InterPro" id="IPR029061">
    <property type="entry name" value="THDP-binding"/>
</dbReference>
<organism evidence="5 6">
    <name type="scientific">Parafrankia colletiae</name>
    <dbReference type="NCBI Taxonomy" id="573497"/>
    <lineage>
        <taxon>Bacteria</taxon>
        <taxon>Bacillati</taxon>
        <taxon>Actinomycetota</taxon>
        <taxon>Actinomycetes</taxon>
        <taxon>Frankiales</taxon>
        <taxon>Frankiaceae</taxon>
        <taxon>Parafrankia</taxon>
    </lineage>
</organism>
<feature type="domain" description="Transketolase-like pyrimidine-binding" evidence="4">
    <location>
        <begin position="6"/>
        <end position="180"/>
    </location>
</feature>
<gene>
    <name evidence="5" type="ORF">CC117_11040</name>
</gene>